<evidence type="ECO:0000256" key="1">
    <source>
        <dbReference type="ARBA" id="ARBA00004141"/>
    </source>
</evidence>
<evidence type="ECO:0000259" key="7">
    <source>
        <dbReference type="PROSITE" id="PS50004"/>
    </source>
</evidence>
<feature type="transmembrane region" description="Helical" evidence="6">
    <location>
        <begin position="780"/>
        <end position="801"/>
    </location>
</feature>
<organism evidence="8 9">
    <name type="scientific">Phytophthora pseudosyringae</name>
    <dbReference type="NCBI Taxonomy" id="221518"/>
    <lineage>
        <taxon>Eukaryota</taxon>
        <taxon>Sar</taxon>
        <taxon>Stramenopiles</taxon>
        <taxon>Oomycota</taxon>
        <taxon>Peronosporomycetes</taxon>
        <taxon>Peronosporales</taxon>
        <taxon>Peronosporaceae</taxon>
        <taxon>Phytophthora</taxon>
    </lineage>
</organism>
<evidence type="ECO:0000313" key="9">
    <source>
        <dbReference type="Proteomes" id="UP000694044"/>
    </source>
</evidence>
<gene>
    <name evidence="8" type="ORF">PHYPSEUDO_004353</name>
</gene>
<dbReference type="Pfam" id="PF04547">
    <property type="entry name" value="Anoctamin"/>
    <property type="match status" value="1"/>
</dbReference>
<dbReference type="GO" id="GO:0016020">
    <property type="term" value="C:membrane"/>
    <property type="evidence" value="ECO:0007669"/>
    <property type="project" value="UniProtKB-SubCell"/>
</dbReference>
<dbReference type="Proteomes" id="UP000694044">
    <property type="component" value="Unassembled WGS sequence"/>
</dbReference>
<dbReference type="PROSITE" id="PS50004">
    <property type="entry name" value="C2"/>
    <property type="match status" value="1"/>
</dbReference>
<protein>
    <recommendedName>
        <fullName evidence="7">C2 domain-containing protein</fullName>
    </recommendedName>
</protein>
<feature type="compositionally biased region" description="Low complexity" evidence="5">
    <location>
        <begin position="1038"/>
        <end position="1049"/>
    </location>
</feature>
<dbReference type="OrthoDB" id="296386at2759"/>
<comment type="caution">
    <text evidence="8">The sequence shown here is derived from an EMBL/GenBank/DDBJ whole genome shotgun (WGS) entry which is preliminary data.</text>
</comment>
<reference evidence="8" key="1">
    <citation type="submission" date="2021-02" db="EMBL/GenBank/DDBJ databases">
        <authorList>
            <person name="Palmer J.M."/>
        </authorList>
    </citation>
    <scope>NUCLEOTIDE SEQUENCE</scope>
    <source>
        <strain evidence="8">SCRP734</strain>
    </source>
</reference>
<dbReference type="Pfam" id="PF00168">
    <property type="entry name" value="C2"/>
    <property type="match status" value="1"/>
</dbReference>
<accession>A0A8T1VRI4</accession>
<dbReference type="PANTHER" id="PTHR12308">
    <property type="entry name" value="ANOCTAMIN"/>
    <property type="match status" value="1"/>
</dbReference>
<dbReference type="InterPro" id="IPR007632">
    <property type="entry name" value="Anoctamin"/>
</dbReference>
<evidence type="ECO:0000256" key="6">
    <source>
        <dbReference type="SAM" id="Phobius"/>
    </source>
</evidence>
<feature type="transmembrane region" description="Helical" evidence="6">
    <location>
        <begin position="750"/>
        <end position="768"/>
    </location>
</feature>
<keyword evidence="9" id="KW-1185">Reference proteome</keyword>
<evidence type="ECO:0000313" key="8">
    <source>
        <dbReference type="EMBL" id="KAG7382779.1"/>
    </source>
</evidence>
<evidence type="ECO:0000256" key="2">
    <source>
        <dbReference type="ARBA" id="ARBA00022692"/>
    </source>
</evidence>
<feature type="transmembrane region" description="Helical" evidence="6">
    <location>
        <begin position="599"/>
        <end position="619"/>
    </location>
</feature>
<name>A0A8T1VRI4_9STRA</name>
<keyword evidence="2 6" id="KW-0812">Transmembrane</keyword>
<evidence type="ECO:0000256" key="3">
    <source>
        <dbReference type="ARBA" id="ARBA00022989"/>
    </source>
</evidence>
<keyword evidence="3 6" id="KW-1133">Transmembrane helix</keyword>
<dbReference type="EMBL" id="JAGDFM010000197">
    <property type="protein sequence ID" value="KAG7382779.1"/>
    <property type="molecule type" value="Genomic_DNA"/>
</dbReference>
<comment type="subcellular location">
    <subcellularLocation>
        <location evidence="1">Membrane</location>
        <topology evidence="1">Multi-pass membrane protein</topology>
    </subcellularLocation>
</comment>
<dbReference type="CDD" id="cd00030">
    <property type="entry name" value="C2"/>
    <property type="match status" value="1"/>
</dbReference>
<evidence type="ECO:0000256" key="5">
    <source>
        <dbReference type="SAM" id="MobiDB-lite"/>
    </source>
</evidence>
<feature type="transmembrane region" description="Helical" evidence="6">
    <location>
        <begin position="352"/>
        <end position="379"/>
    </location>
</feature>
<dbReference type="InterPro" id="IPR000008">
    <property type="entry name" value="C2_dom"/>
</dbReference>
<dbReference type="AlphaFoldDB" id="A0A8T1VRI4"/>
<dbReference type="PANTHER" id="PTHR12308:SF73">
    <property type="entry name" value="ANOCTAMIN"/>
    <property type="match status" value="1"/>
</dbReference>
<dbReference type="InterPro" id="IPR049452">
    <property type="entry name" value="Anoctamin_TM"/>
</dbReference>
<dbReference type="SMART" id="SM00239">
    <property type="entry name" value="C2"/>
    <property type="match status" value="1"/>
</dbReference>
<feature type="region of interest" description="Disordered" evidence="5">
    <location>
        <begin position="1035"/>
        <end position="1095"/>
    </location>
</feature>
<feature type="region of interest" description="Disordered" evidence="5">
    <location>
        <begin position="935"/>
        <end position="982"/>
    </location>
</feature>
<feature type="transmembrane region" description="Helical" evidence="6">
    <location>
        <begin position="469"/>
        <end position="491"/>
    </location>
</feature>
<dbReference type="GO" id="GO:0005254">
    <property type="term" value="F:chloride channel activity"/>
    <property type="evidence" value="ECO:0007669"/>
    <property type="project" value="TreeGrafter"/>
</dbReference>
<feature type="transmembrane region" description="Helical" evidence="6">
    <location>
        <begin position="689"/>
        <end position="715"/>
    </location>
</feature>
<keyword evidence="4 6" id="KW-0472">Membrane</keyword>
<sequence length="1188" mass="130018">MSYDSVALGVVASPGASPRGEQHVRESSYYTLVFPAPSAREMPRINFGDVCEMLRGVTAGGPARETRAIDELRAAWAAKFRSGAPMAQDMIPFSALQELVRDVIVARFAALSGMTARSRTESQSSGRILLSFRPSPALLRATAERLNVRVPASTALEIGAPGSKEAVKLWGQAEAQEEIYRLFLAGKIAAEDAQIFDYEDSGMWSRRLRALQRVSKGGVHAEGEVVHLPFRDLAALRYVYRQIDDGGEEGSDIDGSTLSPFRTVDKIRLTKALIDAEFDCDALLERGLLEHHLCPHTHRTTDVDTSLDVLRLQWGALPGPWRVFCGMFQCFRSAESATDPLLHVRNYFGEQLALYFAFASFHASALRTLGLLALVFAVVASKTSSSREAEAAFCLCSCAFLGIFVRKWELQEARLAARWSGGTPKDGDNAVNPLLQLPRPQFRGQMRRSPVTLRLEPHTPLGKEIARRLVSALLLVALTLELGASNAILVASNRFQSLATETASRFNVALGVIALISKCATPHLARCSQALTNWENHRLQRDYDSQLTFKFALLQSANCFGALWGLAFLRPLRCRLGQCRYPHHAEVNISSHDQAARMLLILLGLDVAIALWGLRWAVWRFVCGVGNEWRQVSTETVARPLRMVERVQGGSIGPTANLLRTVSTPVGSTIEADLTLAPYEGVLFDYAQVLIPLGFVAWFAPLAPLPSCVLAWLVAALQIRVDAHSLCYNTQRPFPIEALSLGSWLGYLHMLRIGAVLHSTIFVLMIFLDTTAADLDNKTFEQRVVTLGALFAFVGWVAYALKDHQDLTEERRLKMLTANQTALESKYLGHLGTHLAASAKAALPPGRVFLNGVPRYVVTGDKGEEDAAEELRDQWRQQQMQMLGLEKRIVELRGSEGDTPSMGVLYVEVQGVSLLPIASPIHSFVQFCVQSGNAGAGSESSRGDSMGMKSLEGSKTAEKGSDAPPLPPQMGNTSVSKKSRSPVWHETFELPVTALGDVLALDVCDDGPMLSTVRQRRVLGRAQLGLEDVITRTNSHALPTVPEPTTVLPGAAASESKPNKPMPKPSSSSSSSDEESDAGDTATPRPSAPKRRSSSFRPTLRVVDVPMATYELPLELPESLRRTKQSELAKHGPPRLALRCGFRLNELGALLVQQRRLREKLALLRSQEVQLSSWGGDVQVSVGVNVIN</sequence>
<proteinExistence type="predicted"/>
<evidence type="ECO:0000256" key="4">
    <source>
        <dbReference type="ARBA" id="ARBA00023136"/>
    </source>
</evidence>
<feature type="domain" description="C2" evidence="7">
    <location>
        <begin position="884"/>
        <end position="1040"/>
    </location>
</feature>